<keyword evidence="2" id="KW-1185">Reference proteome</keyword>
<name>A0A8X6S7Q8_TRICX</name>
<evidence type="ECO:0000313" key="2">
    <source>
        <dbReference type="Proteomes" id="UP000887159"/>
    </source>
</evidence>
<reference evidence="1" key="1">
    <citation type="submission" date="2020-08" db="EMBL/GenBank/DDBJ databases">
        <title>Multicomponent nature underlies the extraordinary mechanical properties of spider dragline silk.</title>
        <authorList>
            <person name="Kono N."/>
            <person name="Nakamura H."/>
            <person name="Mori M."/>
            <person name="Yoshida Y."/>
            <person name="Ohtoshi R."/>
            <person name="Malay A.D."/>
            <person name="Moran D.A.P."/>
            <person name="Tomita M."/>
            <person name="Numata K."/>
            <person name="Arakawa K."/>
        </authorList>
    </citation>
    <scope>NUCLEOTIDE SEQUENCE</scope>
</reference>
<dbReference type="EMBL" id="BMAU01021280">
    <property type="protein sequence ID" value="GFY08384.1"/>
    <property type="molecule type" value="Genomic_DNA"/>
</dbReference>
<gene>
    <name evidence="1" type="ORF">TNCV_1357901</name>
</gene>
<protein>
    <submittedName>
        <fullName evidence="1">Uncharacterized protein</fullName>
    </submittedName>
</protein>
<proteinExistence type="predicted"/>
<accession>A0A8X6S7Q8</accession>
<dbReference type="Proteomes" id="UP000887159">
    <property type="component" value="Unassembled WGS sequence"/>
</dbReference>
<dbReference type="AlphaFoldDB" id="A0A8X6S7Q8"/>
<organism evidence="1 2">
    <name type="scientific">Trichonephila clavipes</name>
    <name type="common">Golden silk orbweaver</name>
    <name type="synonym">Nephila clavipes</name>
    <dbReference type="NCBI Taxonomy" id="2585209"/>
    <lineage>
        <taxon>Eukaryota</taxon>
        <taxon>Metazoa</taxon>
        <taxon>Ecdysozoa</taxon>
        <taxon>Arthropoda</taxon>
        <taxon>Chelicerata</taxon>
        <taxon>Arachnida</taxon>
        <taxon>Araneae</taxon>
        <taxon>Araneomorphae</taxon>
        <taxon>Entelegynae</taxon>
        <taxon>Araneoidea</taxon>
        <taxon>Nephilidae</taxon>
        <taxon>Trichonephila</taxon>
    </lineage>
</organism>
<evidence type="ECO:0000313" key="1">
    <source>
        <dbReference type="EMBL" id="GFY08384.1"/>
    </source>
</evidence>
<sequence>MARDIRRWLPPEEGGSVSTRNGLHQVQLFALVPAAGLDAWHCVIVLVPTTGVPLTQGLLTYLLTPENRAHPKGLELHPTLREVFFIIKLNEKHVQKSLPQNS</sequence>
<comment type="caution">
    <text evidence="1">The sequence shown here is derived from an EMBL/GenBank/DDBJ whole genome shotgun (WGS) entry which is preliminary data.</text>
</comment>